<dbReference type="OrthoDB" id="9788148at2"/>
<accession>W5UU12</accession>
<keyword evidence="6" id="KW-0067">ATP-binding</keyword>
<keyword evidence="4 9" id="KW-0436">Ligase</keyword>
<dbReference type="GO" id="GO:0009249">
    <property type="term" value="P:protein lipoylation"/>
    <property type="evidence" value="ECO:0007669"/>
    <property type="project" value="InterPro"/>
</dbReference>
<dbReference type="InterPro" id="IPR019491">
    <property type="entry name" value="Lipoate_protein_ligase_C"/>
</dbReference>
<name>W5UU12_9BACT</name>
<comment type="catalytic activity">
    <reaction evidence="7">
        <text>L-lysyl-[lipoyl-carrier protein] + (R)-lipoate + ATP = N(6)-[(R)-lipoyl]-L-lysyl-[lipoyl-carrier protein] + AMP + diphosphate + H(+)</text>
        <dbReference type="Rhea" id="RHEA:49288"/>
        <dbReference type="Rhea" id="RHEA-COMP:10500"/>
        <dbReference type="Rhea" id="RHEA-COMP:10502"/>
        <dbReference type="ChEBI" id="CHEBI:15378"/>
        <dbReference type="ChEBI" id="CHEBI:29969"/>
        <dbReference type="ChEBI" id="CHEBI:30616"/>
        <dbReference type="ChEBI" id="CHEBI:33019"/>
        <dbReference type="ChEBI" id="CHEBI:83088"/>
        <dbReference type="ChEBI" id="CHEBI:83099"/>
        <dbReference type="ChEBI" id="CHEBI:456215"/>
        <dbReference type="EC" id="6.3.1.20"/>
    </reaction>
</comment>
<dbReference type="InterPro" id="IPR004143">
    <property type="entry name" value="BPL_LPL_catalytic"/>
</dbReference>
<dbReference type="InterPro" id="IPR004562">
    <property type="entry name" value="LipoylTrfase_LipoateP_Ligase"/>
</dbReference>
<evidence type="ECO:0000259" key="8">
    <source>
        <dbReference type="PROSITE" id="PS51733"/>
    </source>
</evidence>
<keyword evidence="10" id="KW-1185">Reference proteome</keyword>
<reference evidence="9 10" key="1">
    <citation type="journal article" date="2014" name="Genome Announc.">
        <title>Complete Genome Sequence of Mycoplasma bovoculi Strain M165/69T (ATCC 29104).</title>
        <authorList>
            <person name="Calcutt M.J."/>
            <person name="Foecking M.F."/>
        </authorList>
    </citation>
    <scope>NUCLEOTIDE SEQUENCE [LARGE SCALE GENOMIC DNA]</scope>
    <source>
        <strain evidence="9">M165/69</strain>
    </source>
</reference>
<dbReference type="Pfam" id="PF10437">
    <property type="entry name" value="Lip_prot_lig_C"/>
    <property type="match status" value="1"/>
</dbReference>
<dbReference type="GO" id="GO:0005524">
    <property type="term" value="F:ATP binding"/>
    <property type="evidence" value="ECO:0007669"/>
    <property type="project" value="UniProtKB-KW"/>
</dbReference>
<comment type="pathway">
    <text evidence="1">Protein modification; protein lipoylation via exogenous pathway; protein N(6)-(lipoyl)lysine from lipoate: step 2/2.</text>
</comment>
<dbReference type="Pfam" id="PF21948">
    <property type="entry name" value="LplA-B_cat"/>
    <property type="match status" value="1"/>
</dbReference>
<dbReference type="UniPathway" id="UPA00537">
    <property type="reaction ID" value="UER00594"/>
</dbReference>
<dbReference type="Gene3D" id="3.30.930.10">
    <property type="entry name" value="Bira Bifunctional Protein, Domain 2"/>
    <property type="match status" value="1"/>
</dbReference>
<evidence type="ECO:0000313" key="10">
    <source>
        <dbReference type="Proteomes" id="UP000019229"/>
    </source>
</evidence>
<dbReference type="eggNOG" id="COG0095">
    <property type="taxonomic scope" value="Bacteria"/>
</dbReference>
<feature type="domain" description="BPL/LPL catalytic" evidence="8">
    <location>
        <begin position="31"/>
        <end position="208"/>
    </location>
</feature>
<evidence type="ECO:0000256" key="1">
    <source>
        <dbReference type="ARBA" id="ARBA00005085"/>
    </source>
</evidence>
<dbReference type="KEGG" id="mbc:MYB_01480"/>
<gene>
    <name evidence="9" type="primary">lplA-1</name>
    <name evidence="9" type="ORF">MYB_01480</name>
</gene>
<keyword evidence="5" id="KW-0547">Nucleotide-binding</keyword>
<dbReference type="GO" id="GO:0016979">
    <property type="term" value="F:lipoate-protein ligase activity"/>
    <property type="evidence" value="ECO:0007669"/>
    <property type="project" value="UniProtKB-EC"/>
</dbReference>
<proteinExistence type="predicted"/>
<dbReference type="GO" id="GO:0017118">
    <property type="term" value="F:lipoyltransferase activity"/>
    <property type="evidence" value="ECO:0007669"/>
    <property type="project" value="TreeGrafter"/>
</dbReference>
<evidence type="ECO:0000256" key="3">
    <source>
        <dbReference type="ARBA" id="ARBA00012367"/>
    </source>
</evidence>
<dbReference type="EMBL" id="CP007154">
    <property type="protein sequence ID" value="AHH45305.1"/>
    <property type="molecule type" value="Genomic_DNA"/>
</dbReference>
<protein>
    <recommendedName>
        <fullName evidence="3">lipoate--protein ligase</fullName>
        <ecNumber evidence="3">6.3.1.20</ecNumber>
    </recommendedName>
</protein>
<dbReference type="Gene3D" id="3.30.390.50">
    <property type="entry name" value="CO dehydrogenase flavoprotein, C-terminal domain"/>
    <property type="match status" value="1"/>
</dbReference>
<dbReference type="PATRIC" id="fig|743966.3.peg.298"/>
<organism evidence="9 10">
    <name type="scientific">Mesomycoplasma bovoculi M165/69</name>
    <dbReference type="NCBI Taxonomy" id="743966"/>
    <lineage>
        <taxon>Bacteria</taxon>
        <taxon>Bacillati</taxon>
        <taxon>Mycoplasmatota</taxon>
        <taxon>Mycoplasmoidales</taxon>
        <taxon>Metamycoplasmataceae</taxon>
        <taxon>Mesomycoplasma</taxon>
    </lineage>
</organism>
<sequence length="342" mass="39337">MILIEPIRNGKWIKDGAYLIAIQYWAIENLDPEDTIVFPYICDAHVQIGYFQNPELEVNFDYLEANKLSIVRRDTGGGAIYIDDLAANFCFSFPYRKHPSLLSNYGELYAPIVEILQDLGAKNVNFSGKNDLIIDGKKVSGAAMSLNGNRIYAGYSLLYDIDFDSLEKILRPNRKKIEAKGITSVRQRVAKIKEYLKPEFANLNAFEFKDLILDKLEKKSLQSFQKYQLSDQDWSQIDDLIQKKYKNWDWTFGTSPAYSYNRDARLSIGTINFSFEIENFRISKVKISGDFFVKKSLESLEKALQGCKLEQNELQKALETIDLENLFFTKITAQEIIDVILS</sequence>
<evidence type="ECO:0000256" key="6">
    <source>
        <dbReference type="ARBA" id="ARBA00022840"/>
    </source>
</evidence>
<dbReference type="HOGENOM" id="CLU_022986_0_2_14"/>
<comment type="pathway">
    <text evidence="2">Protein modification; protein lipoylation via exogenous pathway; protein N(6)-(lipoyl)lysine from lipoate: step 1/2.</text>
</comment>
<evidence type="ECO:0000256" key="4">
    <source>
        <dbReference type="ARBA" id="ARBA00022598"/>
    </source>
</evidence>
<evidence type="ECO:0000256" key="2">
    <source>
        <dbReference type="ARBA" id="ARBA00005124"/>
    </source>
</evidence>
<dbReference type="GO" id="GO:0005737">
    <property type="term" value="C:cytoplasm"/>
    <property type="evidence" value="ECO:0007669"/>
    <property type="project" value="TreeGrafter"/>
</dbReference>
<dbReference type="PANTHER" id="PTHR12561">
    <property type="entry name" value="LIPOATE-PROTEIN LIGASE"/>
    <property type="match status" value="1"/>
</dbReference>
<dbReference type="PROSITE" id="PS51733">
    <property type="entry name" value="BPL_LPL_CATALYTIC"/>
    <property type="match status" value="1"/>
</dbReference>
<dbReference type="STRING" id="743966.MYB_01480"/>
<dbReference type="SUPFAM" id="SSF55681">
    <property type="entry name" value="Class II aaRS and biotin synthetases"/>
    <property type="match status" value="1"/>
</dbReference>
<dbReference type="AlphaFoldDB" id="W5UU12"/>
<evidence type="ECO:0000256" key="7">
    <source>
        <dbReference type="ARBA" id="ARBA00048037"/>
    </source>
</evidence>
<evidence type="ECO:0000256" key="5">
    <source>
        <dbReference type="ARBA" id="ARBA00022741"/>
    </source>
</evidence>
<dbReference type="EC" id="6.3.1.20" evidence="3"/>
<dbReference type="RefSeq" id="WP_022934767.1">
    <property type="nucleotide sequence ID" value="NZ_CP007154.1"/>
</dbReference>
<dbReference type="PANTHER" id="PTHR12561:SF3">
    <property type="entry name" value="LIPOYLTRANSFERASE 1, MITOCHONDRIAL"/>
    <property type="match status" value="1"/>
</dbReference>
<dbReference type="CDD" id="cd16443">
    <property type="entry name" value="LplA"/>
    <property type="match status" value="1"/>
</dbReference>
<dbReference type="NCBIfam" id="TIGR00545">
    <property type="entry name" value="lipoyltrans"/>
    <property type="match status" value="1"/>
</dbReference>
<dbReference type="SUPFAM" id="SSF82649">
    <property type="entry name" value="SufE/NifU"/>
    <property type="match status" value="1"/>
</dbReference>
<dbReference type="InterPro" id="IPR045864">
    <property type="entry name" value="aa-tRNA-synth_II/BPL/LPL"/>
</dbReference>
<dbReference type="Proteomes" id="UP000019229">
    <property type="component" value="Chromosome"/>
</dbReference>
<evidence type="ECO:0000313" key="9">
    <source>
        <dbReference type="EMBL" id="AHH45305.1"/>
    </source>
</evidence>